<keyword evidence="9" id="KW-1185">Reference proteome</keyword>
<dbReference type="InterPro" id="IPR027417">
    <property type="entry name" value="P-loop_NTPase"/>
</dbReference>
<dbReference type="Gene3D" id="3.40.50.300">
    <property type="entry name" value="P-loop containing nucleotide triphosphate hydrolases"/>
    <property type="match status" value="1"/>
</dbReference>
<comment type="similarity">
    <text evidence="1">Belongs to the zeta toxin family.</text>
</comment>
<accession>A0ABR5IH88</accession>
<dbReference type="EMBL" id="LDTZ01000013">
    <property type="protein sequence ID" value="KNA93007.1"/>
    <property type="molecule type" value="Genomic_DNA"/>
</dbReference>
<evidence type="ECO:0000313" key="8">
    <source>
        <dbReference type="EMBL" id="KNA93007.1"/>
    </source>
</evidence>
<evidence type="ECO:0000259" key="7">
    <source>
        <dbReference type="Pfam" id="PF06414"/>
    </source>
</evidence>
<evidence type="ECO:0000256" key="1">
    <source>
        <dbReference type="ARBA" id="ARBA00009104"/>
    </source>
</evidence>
<evidence type="ECO:0000256" key="2">
    <source>
        <dbReference type="ARBA" id="ARBA00011963"/>
    </source>
</evidence>
<proteinExistence type="inferred from homology"/>
<evidence type="ECO:0000256" key="3">
    <source>
        <dbReference type="ARBA" id="ARBA00022741"/>
    </source>
</evidence>
<dbReference type="Proteomes" id="UP000037247">
    <property type="component" value="Unassembled WGS sequence"/>
</dbReference>
<gene>
    <name evidence="8" type="ORF">ABW18_00635</name>
</gene>
<dbReference type="InterPro" id="IPR010488">
    <property type="entry name" value="Zeta_toxin_domain"/>
</dbReference>
<feature type="domain" description="Zeta toxin" evidence="7">
    <location>
        <begin position="4"/>
        <end position="155"/>
    </location>
</feature>
<name>A0ABR5IH88_9ACTN</name>
<dbReference type="PANTHER" id="PTHR39206:SF1">
    <property type="entry name" value="SLL8004 PROTEIN"/>
    <property type="match status" value="1"/>
</dbReference>
<dbReference type="SUPFAM" id="SSF52540">
    <property type="entry name" value="P-loop containing nucleoside triphosphate hydrolases"/>
    <property type="match status" value="1"/>
</dbReference>
<comment type="caution">
    <text evidence="8">The sequence shown here is derived from an EMBL/GenBank/DDBJ whole genome shotgun (WGS) entry which is preliminary data.</text>
</comment>
<dbReference type="Pfam" id="PF06414">
    <property type="entry name" value="Zeta_toxin"/>
    <property type="match status" value="1"/>
</dbReference>
<sequence>MKRLDLVVGPNGSGKTTFVEQRLAPLLPGSVFVNADVIARDRWPEAPEAHSYEAARIASTIRETLIEQGESFVAETVFSHPSKLHLITRARRSGYVVVLHVVLVPVELSVARVAERVVEGGHFVPEDKIRGRYARLWALVSAAIGMVDHATVYDNSAPDVTRIVARFVDGDHAGTAQWPSWAPHELIEITEPSLEV</sequence>
<evidence type="ECO:0000256" key="5">
    <source>
        <dbReference type="ARBA" id="ARBA00032897"/>
    </source>
</evidence>
<organism evidence="8 9">
    <name type="scientific">Gordonia jacobaea</name>
    <dbReference type="NCBI Taxonomy" id="122202"/>
    <lineage>
        <taxon>Bacteria</taxon>
        <taxon>Bacillati</taxon>
        <taxon>Actinomycetota</taxon>
        <taxon>Actinomycetes</taxon>
        <taxon>Mycobacteriales</taxon>
        <taxon>Gordoniaceae</taxon>
        <taxon>Gordonia</taxon>
    </lineage>
</organism>
<keyword evidence="4" id="KW-0067">ATP-binding</keyword>
<comment type="catalytic activity">
    <reaction evidence="6">
        <text>UDP-N-acetyl-alpha-D-glucosamine + ATP = UDP-N-acetyl-alpha-D-glucosamine 3'-phosphate + ADP + H(+)</text>
        <dbReference type="Rhea" id="RHEA:32671"/>
        <dbReference type="ChEBI" id="CHEBI:15378"/>
        <dbReference type="ChEBI" id="CHEBI:30616"/>
        <dbReference type="ChEBI" id="CHEBI:57705"/>
        <dbReference type="ChEBI" id="CHEBI:64353"/>
        <dbReference type="ChEBI" id="CHEBI:456216"/>
        <dbReference type="EC" id="2.7.1.176"/>
    </reaction>
</comment>
<dbReference type="PANTHER" id="PTHR39206">
    <property type="entry name" value="SLL8004 PROTEIN"/>
    <property type="match status" value="1"/>
</dbReference>
<evidence type="ECO:0000256" key="6">
    <source>
        <dbReference type="ARBA" id="ARBA00048178"/>
    </source>
</evidence>
<protein>
    <recommendedName>
        <fullName evidence="5">UDP-N-acetylglucosamine kinase</fullName>
        <ecNumber evidence="2">2.7.1.176</ecNumber>
    </recommendedName>
    <alternativeName>
        <fullName evidence="5">UDP-N-acetylglucosamine kinase</fullName>
    </alternativeName>
</protein>
<evidence type="ECO:0000313" key="9">
    <source>
        <dbReference type="Proteomes" id="UP000037247"/>
    </source>
</evidence>
<dbReference type="EC" id="2.7.1.176" evidence="2"/>
<reference evidence="8 9" key="1">
    <citation type="submission" date="2015-05" db="EMBL/GenBank/DDBJ databases">
        <title>Draft genome sequence of the bacterium Gordonia jacobaea a new member of the Gordonia genus.</title>
        <authorList>
            <person name="Jimenez-Galisteo G."/>
            <person name="Dominguez A."/>
            <person name="Munoz E."/>
            <person name="Vinas M."/>
        </authorList>
    </citation>
    <scope>NUCLEOTIDE SEQUENCE [LARGE SCALE GENOMIC DNA]</scope>
    <source>
        <strain evidence="9">mv1</strain>
    </source>
</reference>
<dbReference type="RefSeq" id="WP_049697103.1">
    <property type="nucleotide sequence ID" value="NZ_JAQDQF010000001.1"/>
</dbReference>
<evidence type="ECO:0000256" key="4">
    <source>
        <dbReference type="ARBA" id="ARBA00022840"/>
    </source>
</evidence>
<keyword evidence="3" id="KW-0547">Nucleotide-binding</keyword>